<evidence type="ECO:0000259" key="5">
    <source>
        <dbReference type="PROSITE" id="PS50045"/>
    </source>
</evidence>
<dbReference type="RefSeq" id="WP_066802769.1">
    <property type="nucleotide sequence ID" value="NZ_CP014206.1"/>
</dbReference>
<evidence type="ECO:0000256" key="4">
    <source>
        <dbReference type="ARBA" id="ARBA00023163"/>
    </source>
</evidence>
<dbReference type="PANTHER" id="PTHR32071:SF81">
    <property type="entry name" value="PROPIONATE CATABOLISM OPERON REGULATORY PROTEIN"/>
    <property type="match status" value="1"/>
</dbReference>
<dbReference type="EMBL" id="CP014206">
    <property type="protein sequence ID" value="AMK11285.1"/>
    <property type="molecule type" value="Genomic_DNA"/>
</dbReference>
<dbReference type="Gene3D" id="1.10.10.60">
    <property type="entry name" value="Homeodomain-like"/>
    <property type="match status" value="1"/>
</dbReference>
<dbReference type="Gene3D" id="1.10.8.60">
    <property type="match status" value="1"/>
</dbReference>
<evidence type="ECO:0000256" key="3">
    <source>
        <dbReference type="ARBA" id="ARBA00023015"/>
    </source>
</evidence>
<dbReference type="PROSITE" id="PS00675">
    <property type="entry name" value="SIGMA54_INTERACT_1"/>
    <property type="match status" value="1"/>
</dbReference>
<dbReference type="InterPro" id="IPR035965">
    <property type="entry name" value="PAS-like_dom_sf"/>
</dbReference>
<dbReference type="InterPro" id="IPR058031">
    <property type="entry name" value="AAA_lid_NorR"/>
</dbReference>
<dbReference type="FunFam" id="3.40.50.300:FF:000006">
    <property type="entry name" value="DNA-binding transcriptional regulator NtrC"/>
    <property type="match status" value="1"/>
</dbReference>
<reference evidence="8 10" key="2">
    <citation type="submission" date="2019-03" db="EMBL/GenBank/DDBJ databases">
        <title>Genomic Encyclopedia of Type Strains, Phase IV (KMG-IV): sequencing the most valuable type-strain genomes for metagenomic binning, comparative biology and taxonomic classification.</title>
        <authorList>
            <person name="Goeker M."/>
        </authorList>
    </citation>
    <scope>NUCLEOTIDE SEQUENCE [LARGE SCALE GENOMIC DNA]</scope>
    <source>
        <strain evidence="8 10">DSM 101483</strain>
    </source>
</reference>
<dbReference type="InterPro" id="IPR002197">
    <property type="entry name" value="HTH_Fis"/>
</dbReference>
<evidence type="ECO:0000313" key="8">
    <source>
        <dbReference type="EMBL" id="TDT85566.1"/>
    </source>
</evidence>
<dbReference type="InterPro" id="IPR025662">
    <property type="entry name" value="Sigma_54_int_dom_ATP-bd_1"/>
</dbReference>
<name>A0A126QPA9_9BACT</name>
<dbReference type="InterPro" id="IPR027417">
    <property type="entry name" value="P-loop_NTPase"/>
</dbReference>
<dbReference type="CDD" id="cd00009">
    <property type="entry name" value="AAA"/>
    <property type="match status" value="1"/>
</dbReference>
<reference evidence="7 9" key="1">
    <citation type="journal article" date="2016" name="Front. Microbiol.">
        <title>Genome Sequence of the Piezophilic, Mesophilic Sulfate-Reducing Bacterium Desulfovibrio indicus J2T.</title>
        <authorList>
            <person name="Cao J."/>
            <person name="Maignien L."/>
            <person name="Shao Z."/>
            <person name="Alain K."/>
            <person name="Jebbar M."/>
        </authorList>
    </citation>
    <scope>NUCLEOTIDE SEQUENCE [LARGE SCALE GENOMIC DNA]</scope>
    <source>
        <strain evidence="7 9">J2</strain>
    </source>
</reference>
<dbReference type="SMART" id="SM00382">
    <property type="entry name" value="AAA"/>
    <property type="match status" value="1"/>
</dbReference>
<evidence type="ECO:0000313" key="7">
    <source>
        <dbReference type="EMBL" id="AMK11285.1"/>
    </source>
</evidence>
<evidence type="ECO:0000259" key="6">
    <source>
        <dbReference type="PROSITE" id="PS50112"/>
    </source>
</evidence>
<dbReference type="Pfam" id="PF02954">
    <property type="entry name" value="HTH_8"/>
    <property type="match status" value="1"/>
</dbReference>
<feature type="domain" description="PAS" evidence="6">
    <location>
        <begin position="15"/>
        <end position="59"/>
    </location>
</feature>
<dbReference type="AlphaFoldDB" id="A0A126QPA9"/>
<dbReference type="Proteomes" id="UP000295506">
    <property type="component" value="Unassembled WGS sequence"/>
</dbReference>
<dbReference type="Gene3D" id="3.40.50.300">
    <property type="entry name" value="P-loop containing nucleotide triphosphate hydrolases"/>
    <property type="match status" value="1"/>
</dbReference>
<dbReference type="PANTHER" id="PTHR32071">
    <property type="entry name" value="TRANSCRIPTIONAL REGULATORY PROTEIN"/>
    <property type="match status" value="1"/>
</dbReference>
<keyword evidence="1" id="KW-0547">Nucleotide-binding</keyword>
<dbReference type="InterPro" id="IPR002078">
    <property type="entry name" value="Sigma_54_int"/>
</dbReference>
<dbReference type="Pfam" id="PF25601">
    <property type="entry name" value="AAA_lid_14"/>
    <property type="match status" value="1"/>
</dbReference>
<dbReference type="Pfam" id="PF00158">
    <property type="entry name" value="Sigma54_activat"/>
    <property type="match status" value="1"/>
</dbReference>
<dbReference type="PRINTS" id="PR01590">
    <property type="entry name" value="HTHFIS"/>
</dbReference>
<proteinExistence type="predicted"/>
<keyword evidence="4" id="KW-0804">Transcription</keyword>
<dbReference type="OrthoDB" id="9763792at2"/>
<organism evidence="8 10">
    <name type="scientific">Pseudodesulfovibrio indicus</name>
    <dbReference type="NCBI Taxonomy" id="1716143"/>
    <lineage>
        <taxon>Bacteria</taxon>
        <taxon>Pseudomonadati</taxon>
        <taxon>Thermodesulfobacteriota</taxon>
        <taxon>Desulfovibrionia</taxon>
        <taxon>Desulfovibrionales</taxon>
        <taxon>Desulfovibrionaceae</taxon>
    </lineage>
</organism>
<accession>A0A126QPA9</accession>
<dbReference type="PROSITE" id="PS50045">
    <property type="entry name" value="SIGMA54_INTERACT_4"/>
    <property type="match status" value="1"/>
</dbReference>
<dbReference type="InterPro" id="IPR000014">
    <property type="entry name" value="PAS"/>
</dbReference>
<dbReference type="EMBL" id="SOBK01000015">
    <property type="protein sequence ID" value="TDT85566.1"/>
    <property type="molecule type" value="Genomic_DNA"/>
</dbReference>
<keyword evidence="9" id="KW-1185">Reference proteome</keyword>
<dbReference type="InterPro" id="IPR025944">
    <property type="entry name" value="Sigma_54_int_dom_CS"/>
</dbReference>
<dbReference type="Gene3D" id="3.30.450.20">
    <property type="entry name" value="PAS domain"/>
    <property type="match status" value="1"/>
</dbReference>
<dbReference type="InterPro" id="IPR003593">
    <property type="entry name" value="AAA+_ATPase"/>
</dbReference>
<evidence type="ECO:0000256" key="2">
    <source>
        <dbReference type="ARBA" id="ARBA00022840"/>
    </source>
</evidence>
<dbReference type="SUPFAM" id="SSF52540">
    <property type="entry name" value="P-loop containing nucleoside triphosphate hydrolases"/>
    <property type="match status" value="1"/>
</dbReference>
<feature type="domain" description="Sigma-54 factor interaction" evidence="5">
    <location>
        <begin position="145"/>
        <end position="373"/>
    </location>
</feature>
<dbReference type="InterPro" id="IPR009057">
    <property type="entry name" value="Homeodomain-like_sf"/>
</dbReference>
<protein>
    <submittedName>
        <fullName evidence="7">Fis family transcriptional regulator</fullName>
    </submittedName>
    <submittedName>
        <fullName evidence="8">Transcriptional regulator with PAS, ATPase and Fis domain</fullName>
    </submittedName>
</protein>
<sequence>MPIADPAALIRSLTNREGLEALLDLLPLGVAILDRQGKVLAVNKGYESLTGVDGKQVLGIRCLHALRCDYCMRSCPVLTGWTDKRPKTVEANIVDRDREKVNIHLNIAPLVGDNGVIRGVIETIMPASTHILDEIGSGVAGLGELVGRSPQVRKIFSMTPSIAQTDSPVLITGETGTGKDMLAEEIHKESDRDGPFVKVNCGSLPVPLLESELFGHAKNALPGADHAKPGRLRMAHGGTLFITEIGDLPMPLQAKLLAYMDDHAVRPVGSTKVVHTDVRIMAASHYDLEDMVRHKRFRRDLLYRLNVIRLHLPPLRERGEDLLLLQDHFLKMFQARYGKKVDRFSKNVETLLRSYEFPGNIRELRNLIEYAVNFCDTNVIRMRHLPGYMLHGPNLPDNLASVPAPAQQPQGAVRAAPPERWEDVQRKMILEALVKTGGRKSQAAELLGWGRSTLWRKMKYFGIE</sequence>
<dbReference type="GO" id="GO:0006355">
    <property type="term" value="P:regulation of DNA-templated transcription"/>
    <property type="evidence" value="ECO:0007669"/>
    <property type="project" value="InterPro"/>
</dbReference>
<keyword evidence="2" id="KW-0067">ATP-binding</keyword>
<evidence type="ECO:0000313" key="10">
    <source>
        <dbReference type="Proteomes" id="UP000295506"/>
    </source>
</evidence>
<keyword evidence="3" id="KW-0805">Transcription regulation</keyword>
<dbReference type="Pfam" id="PF13426">
    <property type="entry name" value="PAS_9"/>
    <property type="match status" value="1"/>
</dbReference>
<dbReference type="PROSITE" id="PS50112">
    <property type="entry name" value="PAS"/>
    <property type="match status" value="1"/>
</dbReference>
<evidence type="ECO:0000313" key="9">
    <source>
        <dbReference type="Proteomes" id="UP000055611"/>
    </source>
</evidence>
<dbReference type="Proteomes" id="UP000055611">
    <property type="component" value="Chromosome"/>
</dbReference>
<dbReference type="PROSITE" id="PS00688">
    <property type="entry name" value="SIGMA54_INTERACT_3"/>
    <property type="match status" value="1"/>
</dbReference>
<dbReference type="CDD" id="cd00130">
    <property type="entry name" value="PAS"/>
    <property type="match status" value="1"/>
</dbReference>
<evidence type="ECO:0000256" key="1">
    <source>
        <dbReference type="ARBA" id="ARBA00022741"/>
    </source>
</evidence>
<dbReference type="KEGG" id="dej:AWY79_09230"/>
<dbReference type="GO" id="GO:0005524">
    <property type="term" value="F:ATP binding"/>
    <property type="evidence" value="ECO:0007669"/>
    <property type="project" value="UniProtKB-KW"/>
</dbReference>
<dbReference type="SUPFAM" id="SSF55785">
    <property type="entry name" value="PYP-like sensor domain (PAS domain)"/>
    <property type="match status" value="1"/>
</dbReference>
<dbReference type="GO" id="GO:0043565">
    <property type="term" value="F:sequence-specific DNA binding"/>
    <property type="evidence" value="ECO:0007669"/>
    <property type="project" value="InterPro"/>
</dbReference>
<dbReference type="SUPFAM" id="SSF46689">
    <property type="entry name" value="Homeodomain-like"/>
    <property type="match status" value="1"/>
</dbReference>
<gene>
    <name evidence="7" type="ORF">AWY79_09230</name>
    <name evidence="8" type="ORF">EDC59_11544</name>
</gene>